<evidence type="ECO:0000313" key="2">
    <source>
        <dbReference type="Proteomes" id="UP000789759"/>
    </source>
</evidence>
<gene>
    <name evidence="1" type="ORF">CPELLU_LOCUS8997</name>
</gene>
<dbReference type="OrthoDB" id="2423954at2759"/>
<evidence type="ECO:0000313" key="1">
    <source>
        <dbReference type="EMBL" id="CAG8644027.1"/>
    </source>
</evidence>
<keyword evidence="2" id="KW-1185">Reference proteome</keyword>
<dbReference type="AlphaFoldDB" id="A0A9N9DKH6"/>
<organism evidence="1 2">
    <name type="scientific">Cetraspora pellucida</name>
    <dbReference type="NCBI Taxonomy" id="1433469"/>
    <lineage>
        <taxon>Eukaryota</taxon>
        <taxon>Fungi</taxon>
        <taxon>Fungi incertae sedis</taxon>
        <taxon>Mucoromycota</taxon>
        <taxon>Glomeromycotina</taxon>
        <taxon>Glomeromycetes</taxon>
        <taxon>Diversisporales</taxon>
        <taxon>Gigasporaceae</taxon>
        <taxon>Cetraspora</taxon>
    </lineage>
</organism>
<proteinExistence type="predicted"/>
<protein>
    <submittedName>
        <fullName evidence="1">22843_t:CDS:1</fullName>
    </submittedName>
</protein>
<comment type="caution">
    <text evidence="1">The sequence shown here is derived from an EMBL/GenBank/DDBJ whole genome shotgun (WGS) entry which is preliminary data.</text>
</comment>
<sequence>MPSNETFEFLVKIEPILDSNLPTLDLSTSDLPISISDLSTTSELSTTVLLILNLFIKDKAFINHQLLKTIILSNASLSFVEISTDILDNVYENVQRGNNIFAIYKEIGISFDDKWIVFILNSRPDFKKAQCLMQELVSSVMLKPQYSYITHWATFTKASKIILQVQKSLKVIALMHSSYLNSYLQENNIVNTINNHKF</sequence>
<reference evidence="1" key="1">
    <citation type="submission" date="2021-06" db="EMBL/GenBank/DDBJ databases">
        <authorList>
            <person name="Kallberg Y."/>
            <person name="Tangrot J."/>
            <person name="Rosling A."/>
        </authorList>
    </citation>
    <scope>NUCLEOTIDE SEQUENCE</scope>
    <source>
        <strain evidence="1">FL966</strain>
    </source>
</reference>
<name>A0A9N9DKH6_9GLOM</name>
<accession>A0A9N9DKH6</accession>
<dbReference type="EMBL" id="CAJVQA010006638">
    <property type="protein sequence ID" value="CAG8644027.1"/>
    <property type="molecule type" value="Genomic_DNA"/>
</dbReference>
<dbReference type="Proteomes" id="UP000789759">
    <property type="component" value="Unassembled WGS sequence"/>
</dbReference>